<dbReference type="GO" id="GO:0000976">
    <property type="term" value="F:transcription cis-regulatory region binding"/>
    <property type="evidence" value="ECO:0007669"/>
    <property type="project" value="TreeGrafter"/>
</dbReference>
<dbReference type="InterPro" id="IPR005119">
    <property type="entry name" value="LysR_subst-bd"/>
</dbReference>
<keyword evidence="3" id="KW-0238">DNA-binding</keyword>
<dbReference type="SUPFAM" id="SSF46785">
    <property type="entry name" value="Winged helix' DNA-binding domain"/>
    <property type="match status" value="1"/>
</dbReference>
<evidence type="ECO:0000313" key="6">
    <source>
        <dbReference type="EMBL" id="HIT38115.1"/>
    </source>
</evidence>
<comment type="similarity">
    <text evidence="1">Belongs to the LysR transcriptional regulatory family.</text>
</comment>
<dbReference type="InterPro" id="IPR036390">
    <property type="entry name" value="WH_DNA-bd_sf"/>
</dbReference>
<reference evidence="6" key="1">
    <citation type="submission" date="2020-10" db="EMBL/GenBank/DDBJ databases">
        <authorList>
            <person name="Gilroy R."/>
        </authorList>
    </citation>
    <scope>NUCLEOTIDE SEQUENCE</scope>
    <source>
        <strain evidence="6">CHK195-26880</strain>
    </source>
</reference>
<dbReference type="PANTHER" id="PTHR30126:SF64">
    <property type="entry name" value="HTH-TYPE TRANSCRIPTIONAL REGULATOR CITR"/>
    <property type="match status" value="1"/>
</dbReference>
<dbReference type="Proteomes" id="UP000886833">
    <property type="component" value="Unassembled WGS sequence"/>
</dbReference>
<proteinExistence type="inferred from homology"/>
<dbReference type="PROSITE" id="PS50931">
    <property type="entry name" value="HTH_LYSR"/>
    <property type="match status" value="1"/>
</dbReference>
<dbReference type="Gene3D" id="1.10.10.10">
    <property type="entry name" value="Winged helix-like DNA-binding domain superfamily/Winged helix DNA-binding domain"/>
    <property type="match status" value="1"/>
</dbReference>
<comment type="caution">
    <text evidence="6">The sequence shown here is derived from an EMBL/GenBank/DDBJ whole genome shotgun (WGS) entry which is preliminary data.</text>
</comment>
<accession>A0A9D1GBS3</accession>
<dbReference type="InterPro" id="IPR000847">
    <property type="entry name" value="LysR_HTH_N"/>
</dbReference>
<reference evidence="6" key="2">
    <citation type="journal article" date="2021" name="PeerJ">
        <title>Extensive microbial diversity within the chicken gut microbiome revealed by metagenomics and culture.</title>
        <authorList>
            <person name="Gilroy R."/>
            <person name="Ravi A."/>
            <person name="Getino M."/>
            <person name="Pursley I."/>
            <person name="Horton D.L."/>
            <person name="Alikhan N.F."/>
            <person name="Baker D."/>
            <person name="Gharbi K."/>
            <person name="Hall N."/>
            <person name="Watson M."/>
            <person name="Adriaenssens E.M."/>
            <person name="Foster-Nyarko E."/>
            <person name="Jarju S."/>
            <person name="Secka A."/>
            <person name="Antonio M."/>
            <person name="Oren A."/>
            <person name="Chaudhuri R.R."/>
            <person name="La Ragione R."/>
            <person name="Hildebrand F."/>
            <person name="Pallen M.J."/>
        </authorList>
    </citation>
    <scope>NUCLEOTIDE SEQUENCE</scope>
    <source>
        <strain evidence="6">CHK195-26880</strain>
    </source>
</reference>
<gene>
    <name evidence="6" type="ORF">IAB59_06540</name>
</gene>
<evidence type="ECO:0000259" key="5">
    <source>
        <dbReference type="PROSITE" id="PS50931"/>
    </source>
</evidence>
<sequence length="295" mass="33913">MNINLELYKVFYYVAKNESITRAANELAISQPAISKSIKTLENQINTSLFVRKRDGVTLTEAGETIYKKIKEAIDLIDSAENDLKVLTNMESGTINIGASKTIIHEYLMPYIKSFHKKYPKITIRIFTDKTKDLIKKAKMELIDIIFTNLPYNLPNDFKEIKLIDLHDCLVANSNFEYLKGKKISKKELENLPLLILTKGATTRIRLDDYCVENNINIKPEMEFGSNTLIKEFTEAGFGIGMLTEEHIKKELENGTLFKLDIELPLKEKYLGLVFNEDNKSLVAKNFINYINERK</sequence>
<evidence type="ECO:0000256" key="1">
    <source>
        <dbReference type="ARBA" id="ARBA00009437"/>
    </source>
</evidence>
<dbReference type="EMBL" id="DVKQ01000083">
    <property type="protein sequence ID" value="HIT38115.1"/>
    <property type="molecule type" value="Genomic_DNA"/>
</dbReference>
<dbReference type="SUPFAM" id="SSF53850">
    <property type="entry name" value="Periplasmic binding protein-like II"/>
    <property type="match status" value="1"/>
</dbReference>
<evidence type="ECO:0000256" key="4">
    <source>
        <dbReference type="ARBA" id="ARBA00023163"/>
    </source>
</evidence>
<dbReference type="FunFam" id="1.10.10.10:FF:000001">
    <property type="entry name" value="LysR family transcriptional regulator"/>
    <property type="match status" value="1"/>
</dbReference>
<dbReference type="PRINTS" id="PR00039">
    <property type="entry name" value="HTHLYSR"/>
</dbReference>
<evidence type="ECO:0000256" key="3">
    <source>
        <dbReference type="ARBA" id="ARBA00023125"/>
    </source>
</evidence>
<organism evidence="6 7">
    <name type="scientific">Candidatus Onthousia faecipullorum</name>
    <dbReference type="NCBI Taxonomy" id="2840887"/>
    <lineage>
        <taxon>Bacteria</taxon>
        <taxon>Bacillati</taxon>
        <taxon>Bacillota</taxon>
        <taxon>Bacilli</taxon>
        <taxon>Candidatus Onthousia</taxon>
    </lineage>
</organism>
<name>A0A9D1GBS3_9FIRM</name>
<evidence type="ECO:0000256" key="2">
    <source>
        <dbReference type="ARBA" id="ARBA00023015"/>
    </source>
</evidence>
<dbReference type="AlphaFoldDB" id="A0A9D1GBS3"/>
<dbReference type="Pfam" id="PF03466">
    <property type="entry name" value="LysR_substrate"/>
    <property type="match status" value="1"/>
</dbReference>
<dbReference type="Pfam" id="PF00126">
    <property type="entry name" value="HTH_1"/>
    <property type="match status" value="1"/>
</dbReference>
<dbReference type="InterPro" id="IPR036388">
    <property type="entry name" value="WH-like_DNA-bd_sf"/>
</dbReference>
<dbReference type="PANTHER" id="PTHR30126">
    <property type="entry name" value="HTH-TYPE TRANSCRIPTIONAL REGULATOR"/>
    <property type="match status" value="1"/>
</dbReference>
<dbReference type="Gene3D" id="3.40.190.290">
    <property type="match status" value="1"/>
</dbReference>
<feature type="domain" description="HTH lysR-type" evidence="5">
    <location>
        <begin position="3"/>
        <end position="60"/>
    </location>
</feature>
<dbReference type="CDD" id="cd05466">
    <property type="entry name" value="PBP2_LTTR_substrate"/>
    <property type="match status" value="1"/>
</dbReference>
<dbReference type="GO" id="GO:0003700">
    <property type="term" value="F:DNA-binding transcription factor activity"/>
    <property type="evidence" value="ECO:0007669"/>
    <property type="project" value="InterPro"/>
</dbReference>
<keyword evidence="4" id="KW-0804">Transcription</keyword>
<keyword evidence="2" id="KW-0805">Transcription regulation</keyword>
<evidence type="ECO:0000313" key="7">
    <source>
        <dbReference type="Proteomes" id="UP000886833"/>
    </source>
</evidence>
<protein>
    <submittedName>
        <fullName evidence="6">LysR family transcriptional regulator</fullName>
    </submittedName>
</protein>